<evidence type="ECO:0000256" key="1">
    <source>
        <dbReference type="ARBA" id="ARBA00004141"/>
    </source>
</evidence>
<dbReference type="AlphaFoldDB" id="A0A8B6DAJ0"/>
<evidence type="ECO:0000256" key="3">
    <source>
        <dbReference type="ARBA" id="ARBA00022692"/>
    </source>
</evidence>
<dbReference type="PRINTS" id="PR01012">
    <property type="entry name" value="NRPEPTIDEYR"/>
</dbReference>
<evidence type="ECO:0000256" key="10">
    <source>
        <dbReference type="SAM" id="Phobius"/>
    </source>
</evidence>
<dbReference type="GO" id="GO:0005886">
    <property type="term" value="C:plasma membrane"/>
    <property type="evidence" value="ECO:0007669"/>
    <property type="project" value="TreeGrafter"/>
</dbReference>
<dbReference type="Pfam" id="PF00001">
    <property type="entry name" value="7tm_1"/>
    <property type="match status" value="1"/>
</dbReference>
<evidence type="ECO:0000313" key="12">
    <source>
        <dbReference type="EMBL" id="VDI16395.1"/>
    </source>
</evidence>
<dbReference type="PANTHER" id="PTHR45695">
    <property type="entry name" value="LEUCOKININ RECEPTOR-RELATED"/>
    <property type="match status" value="1"/>
</dbReference>
<protein>
    <submittedName>
        <fullName evidence="12">Leucokinin receptor</fullName>
    </submittedName>
</protein>
<evidence type="ECO:0000256" key="5">
    <source>
        <dbReference type="ARBA" id="ARBA00023040"/>
    </source>
</evidence>
<dbReference type="Gene3D" id="1.20.1070.10">
    <property type="entry name" value="Rhodopsin 7-helix transmembrane proteins"/>
    <property type="match status" value="1"/>
</dbReference>
<keyword evidence="7 9" id="KW-0675">Receptor</keyword>
<dbReference type="PRINTS" id="PR00237">
    <property type="entry name" value="GPCRRHODOPSN"/>
</dbReference>
<evidence type="ECO:0000256" key="7">
    <source>
        <dbReference type="ARBA" id="ARBA00023170"/>
    </source>
</evidence>
<feature type="transmembrane region" description="Helical" evidence="10">
    <location>
        <begin position="46"/>
        <end position="73"/>
    </location>
</feature>
<dbReference type="GO" id="GO:0004983">
    <property type="term" value="F:neuropeptide Y receptor activity"/>
    <property type="evidence" value="ECO:0007669"/>
    <property type="project" value="InterPro"/>
</dbReference>
<feature type="domain" description="G-protein coupled receptors family 1 profile" evidence="11">
    <location>
        <begin position="64"/>
        <end position="266"/>
    </location>
</feature>
<evidence type="ECO:0000256" key="2">
    <source>
        <dbReference type="ARBA" id="ARBA00010663"/>
    </source>
</evidence>
<feature type="transmembrane region" description="Helical" evidence="10">
    <location>
        <begin position="129"/>
        <end position="149"/>
    </location>
</feature>
<evidence type="ECO:0000256" key="9">
    <source>
        <dbReference type="RuleBase" id="RU000688"/>
    </source>
</evidence>
<dbReference type="InterPro" id="IPR000611">
    <property type="entry name" value="NPY_rcpt"/>
</dbReference>
<keyword evidence="5 9" id="KW-0297">G-protein coupled receptor</keyword>
<sequence length="266" mass="30592">MSDFSELKSMFSDFPENLTKEELQYLEQLRYNLSKKYEPVSVSTGILTILIILYGSISLIAVIGNALVIFVVLYKRNMQTVTNVFIANLALADVALGLFTIPFQFHAAIMQRWVVADFMCKVAPFVKNLSVNVSILTLTVIAFDRYVAVMYPLKAGFRKQVAFIVLLVIWVLSISSSVPDLLYYKVNIIFDIEIWAKKPFCDVQWPSDAFPKFYFSYFLLLQYVVPLTIISFSYIRVAYRIWGSKAPGYEIQKRDHIRSVHKKKVS</sequence>
<evidence type="ECO:0000256" key="6">
    <source>
        <dbReference type="ARBA" id="ARBA00023136"/>
    </source>
</evidence>
<accession>A0A8B6DAJ0</accession>
<evidence type="ECO:0000313" key="13">
    <source>
        <dbReference type="Proteomes" id="UP000596742"/>
    </source>
</evidence>
<keyword evidence="13" id="KW-1185">Reference proteome</keyword>
<evidence type="ECO:0000256" key="4">
    <source>
        <dbReference type="ARBA" id="ARBA00022989"/>
    </source>
</evidence>
<comment type="subcellular location">
    <subcellularLocation>
        <location evidence="1">Membrane</location>
        <topology evidence="1">Multi-pass membrane protein</topology>
    </subcellularLocation>
</comment>
<dbReference type="InterPro" id="IPR017452">
    <property type="entry name" value="GPCR_Rhodpsn_7TM"/>
</dbReference>
<comment type="caution">
    <text evidence="12">The sequence shown here is derived from an EMBL/GenBank/DDBJ whole genome shotgun (WGS) entry which is preliminary data.</text>
</comment>
<keyword evidence="8 9" id="KW-0807">Transducer</keyword>
<reference evidence="12" key="1">
    <citation type="submission" date="2018-11" db="EMBL/GenBank/DDBJ databases">
        <authorList>
            <person name="Alioto T."/>
            <person name="Alioto T."/>
        </authorList>
    </citation>
    <scope>NUCLEOTIDE SEQUENCE</scope>
</reference>
<feature type="transmembrane region" description="Helical" evidence="10">
    <location>
        <begin position="161"/>
        <end position="178"/>
    </location>
</feature>
<proteinExistence type="inferred from homology"/>
<feature type="transmembrane region" description="Helical" evidence="10">
    <location>
        <begin position="214"/>
        <end position="235"/>
    </location>
</feature>
<comment type="similarity">
    <text evidence="2 9">Belongs to the G-protein coupled receptor 1 family.</text>
</comment>
<keyword evidence="6 10" id="KW-0472">Membrane</keyword>
<dbReference type="PROSITE" id="PS00237">
    <property type="entry name" value="G_PROTEIN_RECEP_F1_1"/>
    <property type="match status" value="1"/>
</dbReference>
<keyword evidence="4 10" id="KW-1133">Transmembrane helix</keyword>
<dbReference type="OrthoDB" id="9445642at2759"/>
<dbReference type="EMBL" id="UYJE01003082">
    <property type="protein sequence ID" value="VDI16395.1"/>
    <property type="molecule type" value="Genomic_DNA"/>
</dbReference>
<feature type="transmembrane region" description="Helical" evidence="10">
    <location>
        <begin position="85"/>
        <end position="109"/>
    </location>
</feature>
<evidence type="ECO:0000259" key="11">
    <source>
        <dbReference type="PROSITE" id="PS50262"/>
    </source>
</evidence>
<dbReference type="PANTHER" id="PTHR45695:SF9">
    <property type="entry name" value="LEUCOKININ RECEPTOR"/>
    <property type="match status" value="1"/>
</dbReference>
<dbReference type="PROSITE" id="PS50262">
    <property type="entry name" value="G_PROTEIN_RECEP_F1_2"/>
    <property type="match status" value="1"/>
</dbReference>
<organism evidence="12 13">
    <name type="scientific">Mytilus galloprovincialis</name>
    <name type="common">Mediterranean mussel</name>
    <dbReference type="NCBI Taxonomy" id="29158"/>
    <lineage>
        <taxon>Eukaryota</taxon>
        <taxon>Metazoa</taxon>
        <taxon>Spiralia</taxon>
        <taxon>Lophotrochozoa</taxon>
        <taxon>Mollusca</taxon>
        <taxon>Bivalvia</taxon>
        <taxon>Autobranchia</taxon>
        <taxon>Pteriomorphia</taxon>
        <taxon>Mytilida</taxon>
        <taxon>Mytiloidea</taxon>
        <taxon>Mytilidae</taxon>
        <taxon>Mytilinae</taxon>
        <taxon>Mytilus</taxon>
    </lineage>
</organism>
<evidence type="ECO:0000256" key="8">
    <source>
        <dbReference type="ARBA" id="ARBA00023224"/>
    </source>
</evidence>
<name>A0A8B6DAJ0_MYTGA</name>
<keyword evidence="3 9" id="KW-0812">Transmembrane</keyword>
<dbReference type="InterPro" id="IPR000276">
    <property type="entry name" value="GPCR_Rhodpsn"/>
</dbReference>
<gene>
    <name evidence="12" type="ORF">MGAL_10B000977</name>
</gene>
<dbReference type="Proteomes" id="UP000596742">
    <property type="component" value="Unassembled WGS sequence"/>
</dbReference>
<dbReference type="SUPFAM" id="SSF81321">
    <property type="entry name" value="Family A G protein-coupled receptor-like"/>
    <property type="match status" value="1"/>
</dbReference>